<dbReference type="Pfam" id="PF12804">
    <property type="entry name" value="NTP_transf_3"/>
    <property type="match status" value="1"/>
</dbReference>
<sequence length="241" mass="28127">MKAILLAAGRGTRIARNVEMVPKSTLPIDGEPLIRRSVALLQKAGMQCIVCTGYKEEKVKEALEGMEKITYCYNPFFDVTNSLASLWFAREEMDDDLIIMNADVFFTEKILTALLKDKRSPVMAIDRSRVQEGDYFFKTAWNGRIEKYGKGLPIELRSCEYVGMAKVEKSFLPLFKKRMEEMIRSQQHSAWWENVLYSFTDQKEQDIYTVDVDGKFWAEIDYFDDYERIIDYVAHTRESRK</sequence>
<dbReference type="InterPro" id="IPR050065">
    <property type="entry name" value="GlmU-like"/>
</dbReference>
<comment type="caution">
    <text evidence="4">The sequence shown here is derived from an EMBL/GenBank/DDBJ whole genome shotgun (WGS) entry which is preliminary data.</text>
</comment>
<dbReference type="InterPro" id="IPR029044">
    <property type="entry name" value="Nucleotide-diphossugar_trans"/>
</dbReference>
<feature type="domain" description="MobA-like NTP transferase" evidence="3">
    <location>
        <begin position="3"/>
        <end position="117"/>
    </location>
</feature>
<evidence type="ECO:0000313" key="4">
    <source>
        <dbReference type="EMBL" id="MCU6717410.1"/>
    </source>
</evidence>
<dbReference type="PANTHER" id="PTHR43584">
    <property type="entry name" value="NUCLEOTIDYL TRANSFERASE"/>
    <property type="match status" value="1"/>
</dbReference>
<dbReference type="Proteomes" id="UP001209666">
    <property type="component" value="Unassembled WGS sequence"/>
</dbReference>
<dbReference type="Gene3D" id="3.90.550.10">
    <property type="entry name" value="Spore Coat Polysaccharide Biosynthesis Protein SpsA, Chain A"/>
    <property type="match status" value="1"/>
</dbReference>
<organism evidence="4 5">
    <name type="scientific">Roseburia amylophila</name>
    <dbReference type="NCBI Taxonomy" id="2981794"/>
    <lineage>
        <taxon>Bacteria</taxon>
        <taxon>Bacillati</taxon>
        <taxon>Bacillota</taxon>
        <taxon>Clostridia</taxon>
        <taxon>Lachnospirales</taxon>
        <taxon>Lachnospiraceae</taxon>
        <taxon>Roseburia</taxon>
    </lineage>
</organism>
<keyword evidence="2 4" id="KW-0548">Nucleotidyltransferase</keyword>
<gene>
    <name evidence="4" type="ORF">OCV43_08990</name>
</gene>
<protein>
    <submittedName>
        <fullName evidence="4">Phosphocholine cytidylyltransferase family protein</fullName>
    </submittedName>
</protein>
<proteinExistence type="predicted"/>
<dbReference type="SUPFAM" id="SSF53448">
    <property type="entry name" value="Nucleotide-diphospho-sugar transferases"/>
    <property type="match status" value="1"/>
</dbReference>
<dbReference type="GO" id="GO:0016779">
    <property type="term" value="F:nucleotidyltransferase activity"/>
    <property type="evidence" value="ECO:0007669"/>
    <property type="project" value="UniProtKB-KW"/>
</dbReference>
<keyword evidence="1" id="KW-0808">Transferase</keyword>
<reference evidence="4 5" key="1">
    <citation type="journal article" date="2021" name="ISME Commun">
        <title>Automated analysis of genomic sequences facilitates high-throughput and comprehensive description of bacteria.</title>
        <authorList>
            <person name="Hitch T.C.A."/>
        </authorList>
    </citation>
    <scope>NUCLEOTIDE SEQUENCE [LARGE SCALE GENOMIC DNA]</scope>
    <source>
        <strain evidence="4 5">Sanger_19</strain>
    </source>
</reference>
<dbReference type="InterPro" id="IPR025877">
    <property type="entry name" value="MobA-like_NTP_Trfase"/>
</dbReference>
<keyword evidence="5" id="KW-1185">Reference proteome</keyword>
<evidence type="ECO:0000313" key="5">
    <source>
        <dbReference type="Proteomes" id="UP001209666"/>
    </source>
</evidence>
<evidence type="ECO:0000256" key="2">
    <source>
        <dbReference type="ARBA" id="ARBA00022695"/>
    </source>
</evidence>
<accession>A0ABT2SEC8</accession>
<dbReference type="EMBL" id="JAOQKI010000012">
    <property type="protein sequence ID" value="MCU6717410.1"/>
    <property type="molecule type" value="Genomic_DNA"/>
</dbReference>
<dbReference type="CDD" id="cd02523">
    <property type="entry name" value="PC_cytidylyltransferase"/>
    <property type="match status" value="1"/>
</dbReference>
<dbReference type="PANTHER" id="PTHR43584:SF5">
    <property type="entry name" value="PROTEIN LICC"/>
    <property type="match status" value="1"/>
</dbReference>
<name>A0ABT2SEC8_9FIRM</name>
<evidence type="ECO:0000256" key="1">
    <source>
        <dbReference type="ARBA" id="ARBA00022679"/>
    </source>
</evidence>
<dbReference type="RefSeq" id="WP_262623899.1">
    <property type="nucleotide sequence ID" value="NZ_JAOQKI010000012.1"/>
</dbReference>
<evidence type="ECO:0000259" key="3">
    <source>
        <dbReference type="Pfam" id="PF12804"/>
    </source>
</evidence>